<evidence type="ECO:0000256" key="4">
    <source>
        <dbReference type="ARBA" id="ARBA00022555"/>
    </source>
</evidence>
<evidence type="ECO:0000256" key="6">
    <source>
        <dbReference type="ARBA" id="ARBA00022723"/>
    </source>
</evidence>
<dbReference type="Proteomes" id="UP000274756">
    <property type="component" value="Unassembled WGS sequence"/>
</dbReference>
<keyword evidence="18" id="KW-1185">Reference proteome</keyword>
<dbReference type="GO" id="GO:0004813">
    <property type="term" value="F:alanine-tRNA ligase activity"/>
    <property type="evidence" value="ECO:0007669"/>
    <property type="project" value="UniProtKB-UniRule"/>
</dbReference>
<comment type="similarity">
    <text evidence="1">Belongs to the class-II aminoacyl-tRNA synthetase family. Alax-L subfamily.</text>
</comment>
<protein>
    <recommendedName>
        <fullName evidence="3">Alanine--tRNA ligase</fullName>
        <ecNumber evidence="2">6.1.1.7</ecNumber>
    </recommendedName>
</protein>
<evidence type="ECO:0000313" key="17">
    <source>
        <dbReference type="Proteomes" id="UP000038040"/>
    </source>
</evidence>
<dbReference type="InterPro" id="IPR023033">
    <property type="entry name" value="Ala_tRNA_ligase_euk/bac"/>
</dbReference>
<dbReference type="Gene3D" id="2.40.30.130">
    <property type="match status" value="1"/>
</dbReference>
<dbReference type="FunFam" id="3.30.980.10:FF:000004">
    <property type="entry name" value="Alanine--tRNA ligase, cytoplasmic"/>
    <property type="match status" value="1"/>
</dbReference>
<reference evidence="16 18" key="2">
    <citation type="submission" date="2018-11" db="EMBL/GenBank/DDBJ databases">
        <authorList>
            <consortium name="Pathogen Informatics"/>
        </authorList>
    </citation>
    <scope>NUCLEOTIDE SEQUENCE [LARGE SCALE GENOMIC DNA]</scope>
</reference>
<dbReference type="InterPro" id="IPR009000">
    <property type="entry name" value="Transl_B-barrel_sf"/>
</dbReference>
<dbReference type="InterPro" id="IPR002318">
    <property type="entry name" value="Ala-tRNA-lgiase_IIc"/>
</dbReference>
<dbReference type="GO" id="GO:0002161">
    <property type="term" value="F:aminoacyl-tRNA deacylase activity"/>
    <property type="evidence" value="ECO:0007669"/>
    <property type="project" value="TreeGrafter"/>
</dbReference>
<keyword evidence="11 14" id="KW-0648">Protein biosynthesis</keyword>
<sequence>MKRHRGIIKQVTRRYLFTKMSSSELRSSFLEYFISLNHTYVQPSSIVSHDDPSLPFTNAGMNQFRPIFLGAVEANSELGRLKRAVNSQGCIRVGGKHNDWEHVGRDLTHHTFFEMLGNWSFGDYFKEEACYFAWNFLTKILSVPPEKLYITYFAGNDKYALPPDYECRDIWKKIGVNPGRILPFGLKHNFWEIAECGPCGPSSEIHIDVQGSNDASASVNINGSSVVELWNLVFLQFNKEPSGLLKPLPRQHIDCGLGFERMTAVMQNVITSYDTDIFIPLLEEVSKYSNVGLYEGRVGEHDLNNKDSAYRIIADHLRTSCILISDGVRASVKGQGNVLRRLLRRAARASYLFLKADQGHLSNIVPFFIYHLKNSYPDMLKNDEVIEKVVKEEEEQFWKLRKEGEKRFHSVISQLPENSLILPGSIAWNLHNEGVNIEMASLLAEEKGLIVDMVGFEKEKALAQALSKSSFERRRTVVSDCSNQLTNQEIPVTNDLFKYNYSRSNSGEYSFAEIGGKILAIFDMNRRICNSLSVSKEGYIVVDVTNFFAEQGGQLSDTGILFDKNRQPVFSVKDVQRHKNYVFLIGTTLHSDLTVNMEIYQRINEGRRLSLMRNHTATHLLRYAIQKVCGTGVQQCGSLISAENLRFDCSLNRDLTPDEIAEIDLLINDIISSSQTIADRNVSIENIEFSQNDFPQKFDWNDLGANRTVRIIQIGDISIGSKFEIKEYCCGTHVLSTSDIQAFTIYAGETVGRGKRRLYAWTGTLAESALYIGTTMRSKISLLSSNMKVEDAKNFMKDYIGIKHKLPLWMKREMKESVRQIKKDIKKREKKLI</sequence>
<dbReference type="PANTHER" id="PTHR11777:SF10">
    <property type="entry name" value="ALANINE--TRNA LIGASE, MITOCHONDRIAL"/>
    <property type="match status" value="1"/>
</dbReference>
<dbReference type="InterPro" id="IPR050058">
    <property type="entry name" value="Ala-tRNA_ligase"/>
</dbReference>
<dbReference type="PROSITE" id="PS50860">
    <property type="entry name" value="AA_TRNA_LIGASE_II_ALA"/>
    <property type="match status" value="1"/>
</dbReference>
<reference evidence="19" key="1">
    <citation type="submission" date="2017-02" db="UniProtKB">
        <authorList>
            <consortium name="WormBaseParasite"/>
        </authorList>
    </citation>
    <scope>IDENTIFICATION</scope>
</reference>
<evidence type="ECO:0000259" key="15">
    <source>
        <dbReference type="PROSITE" id="PS50860"/>
    </source>
</evidence>
<comment type="domain">
    <text evidence="14">Consists of three domains; the N-terminal catalytic domain, the editing domain and the C-terminal C-Ala domain. The editing domain removes incorrectly charged amino acids, while the C-Ala domain, along with tRNA(Ala), serves as a bridge to cooperatively bring together the editing and aminoacylation centers thus stimulating deacylation of misacylated tRNAs.</text>
</comment>
<dbReference type="InterPro" id="IPR018165">
    <property type="entry name" value="Ala-tRNA-synth_IIc_core"/>
</dbReference>
<comment type="subunit">
    <text evidence="14">Monomer.</text>
</comment>
<name>A0A0N4UDQ8_DRAME</name>
<evidence type="ECO:0000256" key="8">
    <source>
        <dbReference type="ARBA" id="ARBA00022833"/>
    </source>
</evidence>
<dbReference type="CDD" id="cd00673">
    <property type="entry name" value="AlaRS_core"/>
    <property type="match status" value="1"/>
</dbReference>
<dbReference type="GO" id="GO:0006419">
    <property type="term" value="P:alanyl-tRNA aminoacylation"/>
    <property type="evidence" value="ECO:0007669"/>
    <property type="project" value="InterPro"/>
</dbReference>
<comment type="function">
    <text evidence="14">Catalyzes the attachment of alanine to tRNA(Ala) in a two-step reaction: alanine is first activated by ATP to form Ala-AMP and then transferred to the acceptor end of tRNA(Ala). Also edits incorrectly charged tRNA(Ala) via its editing domain.</text>
</comment>
<dbReference type="EMBL" id="UYYG01000005">
    <property type="protein sequence ID" value="VDN50612.1"/>
    <property type="molecule type" value="Genomic_DNA"/>
</dbReference>
<dbReference type="Gene3D" id="3.30.980.10">
    <property type="entry name" value="Threonyl-trna Synthetase, Chain A, domain 2"/>
    <property type="match status" value="1"/>
</dbReference>
<dbReference type="Gene3D" id="3.30.930.10">
    <property type="entry name" value="Bira Bifunctional Protein, Domain 2"/>
    <property type="match status" value="1"/>
</dbReference>
<dbReference type="GO" id="GO:0005739">
    <property type="term" value="C:mitochondrion"/>
    <property type="evidence" value="ECO:0007669"/>
    <property type="project" value="TreeGrafter"/>
</dbReference>
<dbReference type="GO" id="GO:0000049">
    <property type="term" value="F:tRNA binding"/>
    <property type="evidence" value="ECO:0007669"/>
    <property type="project" value="UniProtKB-KW"/>
</dbReference>
<evidence type="ECO:0000256" key="13">
    <source>
        <dbReference type="ARBA" id="ARBA00048300"/>
    </source>
</evidence>
<keyword evidence="7 14" id="KW-0547">Nucleotide-binding</keyword>
<feature type="binding site" evidence="14">
    <location>
        <position position="615"/>
    </location>
    <ligand>
        <name>Zn(2+)</name>
        <dbReference type="ChEBI" id="CHEBI:29105"/>
    </ligand>
</feature>
<organism evidence="17 19">
    <name type="scientific">Dracunculus medinensis</name>
    <name type="common">Guinea worm</name>
    <dbReference type="NCBI Taxonomy" id="318479"/>
    <lineage>
        <taxon>Eukaryota</taxon>
        <taxon>Metazoa</taxon>
        <taxon>Ecdysozoa</taxon>
        <taxon>Nematoda</taxon>
        <taxon>Chromadorea</taxon>
        <taxon>Rhabditida</taxon>
        <taxon>Spirurina</taxon>
        <taxon>Dracunculoidea</taxon>
        <taxon>Dracunculidae</taxon>
        <taxon>Dracunculus</taxon>
    </lineage>
</organism>
<feature type="domain" description="Alanyl-transfer RNA synthetases family profile" evidence="15">
    <location>
        <begin position="20"/>
        <end position="772"/>
    </location>
</feature>
<feature type="binding site" evidence="14">
    <location>
        <position position="733"/>
    </location>
    <ligand>
        <name>Zn(2+)</name>
        <dbReference type="ChEBI" id="CHEBI:29105"/>
    </ligand>
</feature>
<dbReference type="FunFam" id="3.30.930.10:FF:000011">
    <property type="entry name" value="Alanine--tRNA ligase, cytoplasmic"/>
    <property type="match status" value="1"/>
</dbReference>
<dbReference type="InterPro" id="IPR045864">
    <property type="entry name" value="aa-tRNA-synth_II/BPL/LPL"/>
</dbReference>
<proteinExistence type="inferred from homology"/>
<dbReference type="WBParaSite" id="DME_0000547901-mRNA-1">
    <property type="protein sequence ID" value="DME_0000547901-mRNA-1"/>
    <property type="gene ID" value="DME_0000547901"/>
</dbReference>
<dbReference type="SUPFAM" id="SSF101353">
    <property type="entry name" value="Putative anticodon-binding domain of alanyl-tRNA synthetase (AlaRS)"/>
    <property type="match status" value="1"/>
</dbReference>
<comment type="cofactor">
    <cofactor evidence="14">
        <name>Zn(2+)</name>
        <dbReference type="ChEBI" id="CHEBI:29105"/>
    </cofactor>
    <text evidence="14">Binds 1 zinc ion per subunit.</text>
</comment>
<dbReference type="SUPFAM" id="SSF55186">
    <property type="entry name" value="ThrRS/AlaRS common domain"/>
    <property type="match status" value="1"/>
</dbReference>
<evidence type="ECO:0000256" key="11">
    <source>
        <dbReference type="ARBA" id="ARBA00022917"/>
    </source>
</evidence>
<evidence type="ECO:0000256" key="3">
    <source>
        <dbReference type="ARBA" id="ARBA00017959"/>
    </source>
</evidence>
<evidence type="ECO:0000256" key="12">
    <source>
        <dbReference type="ARBA" id="ARBA00023146"/>
    </source>
</evidence>
<dbReference type="Pfam" id="PF01411">
    <property type="entry name" value="tRNA-synt_2c"/>
    <property type="match status" value="1"/>
</dbReference>
<evidence type="ECO:0000313" key="19">
    <source>
        <dbReference type="WBParaSite" id="DME_0000547901-mRNA-1"/>
    </source>
</evidence>
<keyword evidence="10 14" id="KW-0694">RNA-binding</keyword>
<dbReference type="HAMAP" id="MF_00036_B">
    <property type="entry name" value="Ala_tRNA_synth_B"/>
    <property type="match status" value="1"/>
</dbReference>
<comment type="catalytic activity">
    <reaction evidence="13 14">
        <text>tRNA(Ala) + L-alanine + ATP = L-alanyl-tRNA(Ala) + AMP + diphosphate</text>
        <dbReference type="Rhea" id="RHEA:12540"/>
        <dbReference type="Rhea" id="RHEA-COMP:9657"/>
        <dbReference type="Rhea" id="RHEA-COMP:9923"/>
        <dbReference type="ChEBI" id="CHEBI:30616"/>
        <dbReference type="ChEBI" id="CHEBI:33019"/>
        <dbReference type="ChEBI" id="CHEBI:57972"/>
        <dbReference type="ChEBI" id="CHEBI:78442"/>
        <dbReference type="ChEBI" id="CHEBI:78497"/>
        <dbReference type="ChEBI" id="CHEBI:456215"/>
        <dbReference type="EC" id="6.1.1.7"/>
    </reaction>
</comment>
<accession>A0A0N4UDQ8</accession>
<dbReference type="InterPro" id="IPR012947">
    <property type="entry name" value="tRNA_SAD"/>
</dbReference>
<dbReference type="Pfam" id="PF07973">
    <property type="entry name" value="tRNA_SAD"/>
    <property type="match status" value="1"/>
</dbReference>
<gene>
    <name evidence="16" type="ORF">DME_LOCUS585</name>
</gene>
<keyword evidence="4 14" id="KW-0820">tRNA-binding</keyword>
<keyword evidence="8 14" id="KW-0862">Zinc</keyword>
<feature type="binding site" evidence="14">
    <location>
        <position position="729"/>
    </location>
    <ligand>
        <name>Zn(2+)</name>
        <dbReference type="ChEBI" id="CHEBI:29105"/>
    </ligand>
</feature>
<evidence type="ECO:0000313" key="18">
    <source>
        <dbReference type="Proteomes" id="UP000274756"/>
    </source>
</evidence>
<keyword evidence="12 14" id="KW-0030">Aminoacyl-tRNA synthetase</keyword>
<dbReference type="AlphaFoldDB" id="A0A0N4UDQ8"/>
<dbReference type="InterPro" id="IPR018162">
    <property type="entry name" value="Ala-tRNA-ligase_IIc_anticod-bd"/>
</dbReference>
<evidence type="ECO:0000256" key="2">
    <source>
        <dbReference type="ARBA" id="ARBA00013168"/>
    </source>
</evidence>
<keyword evidence="5 14" id="KW-0436">Ligase</keyword>
<dbReference type="EC" id="6.1.1.7" evidence="2"/>
<dbReference type="SUPFAM" id="SSF55681">
    <property type="entry name" value="Class II aaRS and biotin synthetases"/>
    <property type="match status" value="1"/>
</dbReference>
<keyword evidence="6 14" id="KW-0479">Metal-binding</keyword>
<evidence type="ECO:0000256" key="9">
    <source>
        <dbReference type="ARBA" id="ARBA00022840"/>
    </source>
</evidence>
<evidence type="ECO:0000313" key="16">
    <source>
        <dbReference type="EMBL" id="VDN50612.1"/>
    </source>
</evidence>
<dbReference type="GO" id="GO:0005524">
    <property type="term" value="F:ATP binding"/>
    <property type="evidence" value="ECO:0007669"/>
    <property type="project" value="UniProtKB-UniRule"/>
</dbReference>
<dbReference type="InterPro" id="IPR018164">
    <property type="entry name" value="Ala-tRNA-synth_IIc_N"/>
</dbReference>
<evidence type="ECO:0000256" key="5">
    <source>
        <dbReference type="ARBA" id="ARBA00022598"/>
    </source>
</evidence>
<dbReference type="NCBIfam" id="TIGR00344">
    <property type="entry name" value="alaS"/>
    <property type="match status" value="1"/>
</dbReference>
<dbReference type="Proteomes" id="UP000038040">
    <property type="component" value="Unplaced"/>
</dbReference>
<evidence type="ECO:0000256" key="10">
    <source>
        <dbReference type="ARBA" id="ARBA00022884"/>
    </source>
</evidence>
<dbReference type="OrthoDB" id="2423964at2759"/>
<dbReference type="PANTHER" id="PTHR11777">
    <property type="entry name" value="ALANYL-TRNA SYNTHETASE"/>
    <property type="match status" value="1"/>
</dbReference>
<evidence type="ECO:0000256" key="14">
    <source>
        <dbReference type="HAMAP-Rule" id="MF_03133"/>
    </source>
</evidence>
<dbReference type="GO" id="GO:0008270">
    <property type="term" value="F:zinc ion binding"/>
    <property type="evidence" value="ECO:0007669"/>
    <property type="project" value="UniProtKB-UniRule"/>
</dbReference>
<keyword evidence="9 14" id="KW-0067">ATP-binding</keyword>
<dbReference type="InterPro" id="IPR018163">
    <property type="entry name" value="Thr/Ala-tRNA-synth_IIc_edit"/>
</dbReference>
<feature type="binding site" evidence="14">
    <location>
        <position position="619"/>
    </location>
    <ligand>
        <name>Zn(2+)</name>
        <dbReference type="ChEBI" id="CHEBI:29105"/>
    </ligand>
</feature>
<dbReference type="STRING" id="318479.A0A0N4UDQ8"/>
<evidence type="ECO:0000256" key="7">
    <source>
        <dbReference type="ARBA" id="ARBA00022741"/>
    </source>
</evidence>
<dbReference type="SUPFAM" id="SSF50447">
    <property type="entry name" value="Translation proteins"/>
    <property type="match status" value="1"/>
</dbReference>
<evidence type="ECO:0000256" key="1">
    <source>
        <dbReference type="ARBA" id="ARBA00008429"/>
    </source>
</evidence>
<dbReference type="SMART" id="SM00863">
    <property type="entry name" value="tRNA_SAD"/>
    <property type="match status" value="1"/>
</dbReference>
<dbReference type="PRINTS" id="PR00980">
    <property type="entry name" value="TRNASYNTHALA"/>
</dbReference>